<gene>
    <name evidence="2" type="ORF">GM920_11365</name>
</gene>
<dbReference type="PROSITE" id="PS51257">
    <property type="entry name" value="PROKAR_LIPOPROTEIN"/>
    <property type="match status" value="1"/>
</dbReference>
<comment type="caution">
    <text evidence="2">The sequence shown here is derived from an EMBL/GenBank/DDBJ whole genome shotgun (WGS) entry which is preliminary data.</text>
</comment>
<feature type="chain" id="PRO_5047484119" description="Lipoprotein" evidence="1">
    <location>
        <begin position="23"/>
        <end position="162"/>
    </location>
</feature>
<feature type="signal peptide" evidence="1">
    <location>
        <begin position="1"/>
        <end position="22"/>
    </location>
</feature>
<evidence type="ECO:0000313" key="3">
    <source>
        <dbReference type="Proteomes" id="UP000636110"/>
    </source>
</evidence>
<dbReference type="RefSeq" id="WP_182957169.1">
    <property type="nucleotide sequence ID" value="NZ_WNXC01000003.1"/>
</dbReference>
<sequence length="162" mass="18159">MKKHLLLFAGLAVMMASCTSNQAEKKGRDSSMIAVDTTFSPTNRAPENSVSCYQYVKNKDTANMQLRINGEEITGTLDYYIHEKDANKGTFSGEMKGDTLIADYTFDSEGLRSVREVVFLKKDGKFYEGYGPVKEDKGKVMFEHRGSLKFDNNLIFSPIPCP</sequence>
<keyword evidence="3" id="KW-1185">Reference proteome</keyword>
<name>A0ABR6EW76_9SPHI</name>
<accession>A0ABR6EW76</accession>
<organism evidence="2 3">
    <name type="scientific">Pedobacter gandavensis</name>
    <dbReference type="NCBI Taxonomy" id="2679963"/>
    <lineage>
        <taxon>Bacteria</taxon>
        <taxon>Pseudomonadati</taxon>
        <taxon>Bacteroidota</taxon>
        <taxon>Sphingobacteriia</taxon>
        <taxon>Sphingobacteriales</taxon>
        <taxon>Sphingobacteriaceae</taxon>
        <taxon>Pedobacter</taxon>
    </lineage>
</organism>
<keyword evidence="1" id="KW-0732">Signal</keyword>
<dbReference type="EMBL" id="WNXC01000003">
    <property type="protein sequence ID" value="MBB2149499.1"/>
    <property type="molecule type" value="Genomic_DNA"/>
</dbReference>
<protein>
    <recommendedName>
        <fullName evidence="4">Lipoprotein</fullName>
    </recommendedName>
</protein>
<proteinExistence type="predicted"/>
<evidence type="ECO:0000313" key="2">
    <source>
        <dbReference type="EMBL" id="MBB2149499.1"/>
    </source>
</evidence>
<reference evidence="2 3" key="1">
    <citation type="submission" date="2019-11" db="EMBL/GenBank/DDBJ databases">
        <title>Description of Pedobacter sp. LMG 31462T.</title>
        <authorList>
            <person name="Carlier A."/>
            <person name="Qi S."/>
            <person name="Vandamme P."/>
        </authorList>
    </citation>
    <scope>NUCLEOTIDE SEQUENCE [LARGE SCALE GENOMIC DNA]</scope>
    <source>
        <strain evidence="2 3">LMG 31462</strain>
    </source>
</reference>
<evidence type="ECO:0000256" key="1">
    <source>
        <dbReference type="SAM" id="SignalP"/>
    </source>
</evidence>
<evidence type="ECO:0008006" key="4">
    <source>
        <dbReference type="Google" id="ProtNLM"/>
    </source>
</evidence>
<dbReference type="Proteomes" id="UP000636110">
    <property type="component" value="Unassembled WGS sequence"/>
</dbReference>